<evidence type="ECO:0000313" key="3">
    <source>
        <dbReference type="Proteomes" id="UP001523216"/>
    </source>
</evidence>
<dbReference type="Proteomes" id="UP001523216">
    <property type="component" value="Unassembled WGS sequence"/>
</dbReference>
<gene>
    <name evidence="2" type="ORF">LXN57_08145</name>
</gene>
<accession>A0ABT0XUW1</accession>
<evidence type="ECO:0000256" key="1">
    <source>
        <dbReference type="SAM" id="SignalP"/>
    </source>
</evidence>
<evidence type="ECO:0008006" key="4">
    <source>
        <dbReference type="Google" id="ProtNLM"/>
    </source>
</evidence>
<feature type="chain" id="PRO_5046663153" description="Big-1 domain-containing protein" evidence="1">
    <location>
        <begin position="32"/>
        <end position="222"/>
    </location>
</feature>
<feature type="signal peptide" evidence="1">
    <location>
        <begin position="1"/>
        <end position="31"/>
    </location>
</feature>
<name>A0ABT0XUW1_9ACTN</name>
<proteinExistence type="predicted"/>
<dbReference type="EMBL" id="JAMQOL010000010">
    <property type="protein sequence ID" value="MCM4077532.1"/>
    <property type="molecule type" value="Genomic_DNA"/>
</dbReference>
<reference evidence="2 3" key="1">
    <citation type="submission" date="2022-06" db="EMBL/GenBank/DDBJ databases">
        <title>Actinoplanes abujensis sp. nov., isolated from Nigerian arid soil.</title>
        <authorList>
            <person name="Ding P."/>
        </authorList>
    </citation>
    <scope>NUCLEOTIDE SEQUENCE [LARGE SCALE GENOMIC DNA]</scope>
    <source>
        <strain evidence="3">TRM88002</strain>
    </source>
</reference>
<evidence type="ECO:0000313" key="2">
    <source>
        <dbReference type="EMBL" id="MCM4077532.1"/>
    </source>
</evidence>
<keyword evidence="1" id="KW-0732">Signal</keyword>
<organism evidence="2 3">
    <name type="scientific">Paractinoplanes hotanensis</name>
    <dbReference type="NCBI Taxonomy" id="2906497"/>
    <lineage>
        <taxon>Bacteria</taxon>
        <taxon>Bacillati</taxon>
        <taxon>Actinomycetota</taxon>
        <taxon>Actinomycetes</taxon>
        <taxon>Micromonosporales</taxon>
        <taxon>Micromonosporaceae</taxon>
        <taxon>Paractinoplanes</taxon>
    </lineage>
</organism>
<protein>
    <recommendedName>
        <fullName evidence="4">Big-1 domain-containing protein</fullName>
    </recommendedName>
</protein>
<keyword evidence="3" id="KW-1185">Reference proteome</keyword>
<sequence>MRKLRTALVSAALVAGSVVAPTGAAAGPAFAVTVKPASAYGKNLTVTVRAANRPRTPVTIRVTAGGTTVAKSVTTNARGVATWSVAGRGNGTVSAAAAATRTARAASASARFTTAGAAVVKLAGYTRVSNGVARYRSLGAVRAAMQIFPKRAGKVTVSLQHRSGKTWVTDQNATFATFATGGAWAGLSQGNRGMTYRYVVRAAGDAAAATSPNVTTASFMVD</sequence>
<comment type="caution">
    <text evidence="2">The sequence shown here is derived from an EMBL/GenBank/DDBJ whole genome shotgun (WGS) entry which is preliminary data.</text>
</comment>
<dbReference type="RefSeq" id="WP_251797403.1">
    <property type="nucleotide sequence ID" value="NZ_JAMQOL010000010.1"/>
</dbReference>